<protein>
    <recommendedName>
        <fullName evidence="8">6-phosphogluconate dehydrogenase NADP-binding domain-containing protein</fullName>
    </recommendedName>
</protein>
<evidence type="ECO:0008006" key="8">
    <source>
        <dbReference type="Google" id="ProtNLM"/>
    </source>
</evidence>
<dbReference type="Gene3D" id="1.10.1040.10">
    <property type="entry name" value="N-(1-d-carboxylethyl)-l-norvaline Dehydrogenase, domain 2"/>
    <property type="match status" value="1"/>
</dbReference>
<dbReference type="PIRSF" id="PIRSF000103">
    <property type="entry name" value="HIBADH"/>
    <property type="match status" value="1"/>
</dbReference>
<dbReference type="InterPro" id="IPR008927">
    <property type="entry name" value="6-PGluconate_DH-like_C_sf"/>
</dbReference>
<evidence type="ECO:0000256" key="2">
    <source>
        <dbReference type="ARBA" id="ARBA00023027"/>
    </source>
</evidence>
<name>A0A830HNV2_9CHLO</name>
<evidence type="ECO:0000259" key="5">
    <source>
        <dbReference type="Pfam" id="PF14833"/>
    </source>
</evidence>
<evidence type="ECO:0000259" key="4">
    <source>
        <dbReference type="Pfam" id="PF03446"/>
    </source>
</evidence>
<keyword evidence="2" id="KW-0520">NAD</keyword>
<evidence type="ECO:0000313" key="6">
    <source>
        <dbReference type="EMBL" id="GHP06677.1"/>
    </source>
</evidence>
<evidence type="ECO:0000256" key="3">
    <source>
        <dbReference type="PIRSR" id="PIRSR000103-1"/>
    </source>
</evidence>
<dbReference type="EMBL" id="BNJQ01000013">
    <property type="protein sequence ID" value="GHP06677.1"/>
    <property type="molecule type" value="Genomic_DNA"/>
</dbReference>
<dbReference type="PANTHER" id="PTHR43060">
    <property type="entry name" value="3-HYDROXYISOBUTYRATE DEHYDROGENASE-LIKE 1, MITOCHONDRIAL-RELATED"/>
    <property type="match status" value="1"/>
</dbReference>
<dbReference type="SUPFAM" id="SSF48179">
    <property type="entry name" value="6-phosphogluconate dehydrogenase C-terminal domain-like"/>
    <property type="match status" value="1"/>
</dbReference>
<feature type="domain" description="6-phosphogluconate dehydrogenase NADP-binding" evidence="4">
    <location>
        <begin position="21"/>
        <end position="176"/>
    </location>
</feature>
<dbReference type="InterPro" id="IPR013328">
    <property type="entry name" value="6PGD_dom2"/>
</dbReference>
<evidence type="ECO:0000256" key="1">
    <source>
        <dbReference type="ARBA" id="ARBA00023002"/>
    </source>
</evidence>
<gene>
    <name evidence="6" type="ORF">PPROV_000542200</name>
</gene>
<dbReference type="Pfam" id="PF14833">
    <property type="entry name" value="NAD_binding_11"/>
    <property type="match status" value="1"/>
</dbReference>
<proteinExistence type="predicted"/>
<dbReference type="InterPro" id="IPR029154">
    <property type="entry name" value="HIBADH-like_NADP-bd"/>
</dbReference>
<evidence type="ECO:0000313" key="7">
    <source>
        <dbReference type="Proteomes" id="UP000660262"/>
    </source>
</evidence>
<dbReference type="GO" id="GO:0050661">
    <property type="term" value="F:NADP binding"/>
    <property type="evidence" value="ECO:0007669"/>
    <property type="project" value="InterPro"/>
</dbReference>
<reference evidence="6" key="1">
    <citation type="submission" date="2020-10" db="EMBL/GenBank/DDBJ databases">
        <title>Unveiling of a novel bifunctional photoreceptor, Dualchrome1, isolated from a cosmopolitan green alga.</title>
        <authorList>
            <person name="Suzuki S."/>
            <person name="Kawachi M."/>
        </authorList>
    </citation>
    <scope>NUCLEOTIDE SEQUENCE</scope>
    <source>
        <strain evidence="6">NIES 2893</strain>
    </source>
</reference>
<keyword evidence="7" id="KW-1185">Reference proteome</keyword>
<feature type="active site" evidence="3">
    <location>
        <position position="189"/>
    </location>
</feature>
<dbReference type="PANTHER" id="PTHR43060:SF15">
    <property type="entry name" value="3-HYDROXYISOBUTYRATE DEHYDROGENASE-LIKE 1, MITOCHONDRIAL-RELATED"/>
    <property type="match status" value="1"/>
</dbReference>
<dbReference type="GO" id="GO:0016491">
    <property type="term" value="F:oxidoreductase activity"/>
    <property type="evidence" value="ECO:0007669"/>
    <property type="project" value="UniProtKB-KW"/>
</dbReference>
<keyword evidence="1" id="KW-0560">Oxidoreductase</keyword>
<dbReference type="InterPro" id="IPR015815">
    <property type="entry name" value="HIBADH-related"/>
</dbReference>
<feature type="domain" description="3-hydroxyisobutyrate dehydrogenase-like NAD-binding" evidence="5">
    <location>
        <begin position="183"/>
        <end position="303"/>
    </location>
</feature>
<dbReference type="InterPro" id="IPR006115">
    <property type="entry name" value="6PGDH_NADP-bd"/>
</dbReference>
<dbReference type="Pfam" id="PF03446">
    <property type="entry name" value="NAD_binding_2"/>
    <property type="match status" value="1"/>
</dbReference>
<dbReference type="GO" id="GO:0051287">
    <property type="term" value="F:NAD binding"/>
    <property type="evidence" value="ECO:0007669"/>
    <property type="project" value="InterPro"/>
</dbReference>
<dbReference type="InterPro" id="IPR036291">
    <property type="entry name" value="NAD(P)-bd_dom_sf"/>
</dbReference>
<dbReference type="Proteomes" id="UP000660262">
    <property type="component" value="Unassembled WGS sequence"/>
</dbReference>
<organism evidence="6 7">
    <name type="scientific">Pycnococcus provasolii</name>
    <dbReference type="NCBI Taxonomy" id="41880"/>
    <lineage>
        <taxon>Eukaryota</taxon>
        <taxon>Viridiplantae</taxon>
        <taxon>Chlorophyta</taxon>
        <taxon>Pseudoscourfieldiophyceae</taxon>
        <taxon>Pseudoscourfieldiales</taxon>
        <taxon>Pycnococcaceae</taxon>
        <taxon>Pycnococcus</taxon>
    </lineage>
</organism>
<dbReference type="Gene3D" id="3.40.50.720">
    <property type="entry name" value="NAD(P)-binding Rossmann-like Domain"/>
    <property type="match status" value="1"/>
</dbReference>
<comment type="caution">
    <text evidence="6">The sequence shown here is derived from an EMBL/GenBank/DDBJ whole genome shotgun (WGS) entry which is preliminary data.</text>
</comment>
<sequence>MAAAAAPFQPAFDASVPKSTRVGFIGTGIMGAPMAQHIMDAEYPLTVFTRTKSKAEQLIANGAEYAASPAEVAAASDVVCTMLGFPKDIEQVILHPETGVVANLKPGSVVIDFTTTEPVLAERIAAEASARNAGACDCPVSGGDKGAKAAKLSIFCGAEPAVLESVKPVLACLGTSFPMGIPGKGQHAKMANQVAIATTMIGLCESMVYASKAGLNVKDFLNAIAGGAAYSKSLELYADRITGGDMAPGFMVEHFVKDLGITLRECERMKISLPGLSLAHSLYLSVISLGHERSGTQALIRALETMNGS</sequence>
<dbReference type="OrthoDB" id="435038at2759"/>
<accession>A0A830HNV2</accession>
<dbReference type="SUPFAM" id="SSF51735">
    <property type="entry name" value="NAD(P)-binding Rossmann-fold domains"/>
    <property type="match status" value="1"/>
</dbReference>
<dbReference type="AlphaFoldDB" id="A0A830HNV2"/>